<dbReference type="PANTHER" id="PTHR23235">
    <property type="entry name" value="KRUEPPEL-LIKE TRANSCRIPTION FACTOR"/>
    <property type="match status" value="1"/>
</dbReference>
<dbReference type="PANTHER" id="PTHR23235:SF120">
    <property type="entry name" value="KRUPPEL-LIKE FACTOR 15"/>
    <property type="match status" value="1"/>
</dbReference>
<accession>A0A8H7UPD3</accession>
<protein>
    <recommendedName>
        <fullName evidence="6">C2H2-type domain-containing protein</fullName>
    </recommendedName>
</protein>
<evidence type="ECO:0000313" key="7">
    <source>
        <dbReference type="EMBL" id="KAG2186159.1"/>
    </source>
</evidence>
<dbReference type="GO" id="GO:0000981">
    <property type="term" value="F:DNA-binding transcription factor activity, RNA polymerase II-specific"/>
    <property type="evidence" value="ECO:0007669"/>
    <property type="project" value="TreeGrafter"/>
</dbReference>
<feature type="domain" description="C2H2-type" evidence="6">
    <location>
        <begin position="231"/>
        <end position="258"/>
    </location>
</feature>
<feature type="region of interest" description="Disordered" evidence="5">
    <location>
        <begin position="169"/>
        <end position="198"/>
    </location>
</feature>
<feature type="domain" description="C2H2-type" evidence="6">
    <location>
        <begin position="201"/>
        <end position="230"/>
    </location>
</feature>
<evidence type="ECO:0000256" key="2">
    <source>
        <dbReference type="ARBA" id="ARBA00022771"/>
    </source>
</evidence>
<feature type="domain" description="C2H2-type" evidence="6">
    <location>
        <begin position="259"/>
        <end position="286"/>
    </location>
</feature>
<reference evidence="7" key="1">
    <citation type="submission" date="2020-12" db="EMBL/GenBank/DDBJ databases">
        <title>Metabolic potential, ecology and presence of endohyphal bacteria is reflected in genomic diversity of Mucoromycotina.</title>
        <authorList>
            <person name="Muszewska A."/>
            <person name="Okrasinska A."/>
            <person name="Steczkiewicz K."/>
            <person name="Drgas O."/>
            <person name="Orlowska M."/>
            <person name="Perlinska-Lenart U."/>
            <person name="Aleksandrzak-Piekarczyk T."/>
            <person name="Szatraj K."/>
            <person name="Zielenkiewicz U."/>
            <person name="Pilsyk S."/>
            <person name="Malc E."/>
            <person name="Mieczkowski P."/>
            <person name="Kruszewska J.S."/>
            <person name="Biernat P."/>
            <person name="Pawlowska J."/>
        </authorList>
    </citation>
    <scope>NUCLEOTIDE SEQUENCE</scope>
    <source>
        <strain evidence="7">WA0000067209</strain>
    </source>
</reference>
<proteinExistence type="predicted"/>
<dbReference type="GO" id="GO:0008270">
    <property type="term" value="F:zinc ion binding"/>
    <property type="evidence" value="ECO:0007669"/>
    <property type="project" value="UniProtKB-KW"/>
</dbReference>
<gene>
    <name evidence="7" type="ORF">INT43_002597</name>
</gene>
<dbReference type="AlphaFoldDB" id="A0A8H7UPD3"/>
<evidence type="ECO:0000256" key="3">
    <source>
        <dbReference type="ARBA" id="ARBA00022833"/>
    </source>
</evidence>
<feature type="compositionally biased region" description="Polar residues" evidence="5">
    <location>
        <begin position="169"/>
        <end position="185"/>
    </location>
</feature>
<sequence>MNPISITPVDMFMSWQDEQLLFQQRSISVYEDLMKQADQEFIPQSSSAPCLLDCGYMPYSSSEAMMNYFSGHDNSGSYLDTSNGNISHYESDDDSIVSPYTYSPQMSTSGDNTSMLSSDVFMPVFDFDPMVLQYSKPFEDTAKLSTKISASASNQIPLTRNNLISAQESFLSQQEQTQPPVDSQCTKNKKTTRNNNKSAVTKCPYDGCQRTFQRTHNLRTHMRIHIHPKPYNCSHCERSFSRRHDLERHVRVHTGDRPYSCPCCARSFARTDALRRHLKMEEACRQSPQVQSLKNKRRYADL</sequence>
<dbReference type="SMART" id="SM00355">
    <property type="entry name" value="ZnF_C2H2"/>
    <property type="match status" value="3"/>
</dbReference>
<evidence type="ECO:0000256" key="4">
    <source>
        <dbReference type="PROSITE-ProRule" id="PRU00042"/>
    </source>
</evidence>
<dbReference type="OrthoDB" id="8922241at2759"/>
<keyword evidence="3" id="KW-0862">Zinc</keyword>
<dbReference type="Proteomes" id="UP000654370">
    <property type="component" value="Unassembled WGS sequence"/>
</dbReference>
<dbReference type="PROSITE" id="PS50157">
    <property type="entry name" value="ZINC_FINGER_C2H2_2"/>
    <property type="match status" value="3"/>
</dbReference>
<keyword evidence="8" id="KW-1185">Reference proteome</keyword>
<name>A0A8H7UPD3_MORIS</name>
<evidence type="ECO:0000256" key="5">
    <source>
        <dbReference type="SAM" id="MobiDB-lite"/>
    </source>
</evidence>
<evidence type="ECO:0000259" key="6">
    <source>
        <dbReference type="PROSITE" id="PS50157"/>
    </source>
</evidence>
<dbReference type="PROSITE" id="PS00028">
    <property type="entry name" value="ZINC_FINGER_C2H2_1"/>
    <property type="match status" value="2"/>
</dbReference>
<dbReference type="Gene3D" id="3.30.160.60">
    <property type="entry name" value="Classic Zinc Finger"/>
    <property type="match status" value="3"/>
</dbReference>
<organism evidence="7 8">
    <name type="scientific">Mortierella isabellina</name>
    <name type="common">Filamentous fungus</name>
    <name type="synonym">Umbelopsis isabellina</name>
    <dbReference type="NCBI Taxonomy" id="91625"/>
    <lineage>
        <taxon>Eukaryota</taxon>
        <taxon>Fungi</taxon>
        <taxon>Fungi incertae sedis</taxon>
        <taxon>Mucoromycota</taxon>
        <taxon>Mucoromycotina</taxon>
        <taxon>Umbelopsidomycetes</taxon>
        <taxon>Umbelopsidales</taxon>
        <taxon>Umbelopsidaceae</taxon>
        <taxon>Umbelopsis</taxon>
    </lineage>
</organism>
<dbReference type="SUPFAM" id="SSF57667">
    <property type="entry name" value="beta-beta-alpha zinc fingers"/>
    <property type="match status" value="2"/>
</dbReference>
<dbReference type="InterPro" id="IPR013087">
    <property type="entry name" value="Znf_C2H2_type"/>
</dbReference>
<dbReference type="Pfam" id="PF00096">
    <property type="entry name" value="zf-C2H2"/>
    <property type="match status" value="2"/>
</dbReference>
<keyword evidence="1" id="KW-0479">Metal-binding</keyword>
<dbReference type="GO" id="GO:0000978">
    <property type="term" value="F:RNA polymerase II cis-regulatory region sequence-specific DNA binding"/>
    <property type="evidence" value="ECO:0007669"/>
    <property type="project" value="TreeGrafter"/>
</dbReference>
<keyword evidence="2 4" id="KW-0863">Zinc-finger</keyword>
<evidence type="ECO:0000313" key="8">
    <source>
        <dbReference type="Proteomes" id="UP000654370"/>
    </source>
</evidence>
<dbReference type="FunFam" id="3.30.160.60:FF:000515">
    <property type="entry name" value="early growth response protein 4"/>
    <property type="match status" value="1"/>
</dbReference>
<evidence type="ECO:0000256" key="1">
    <source>
        <dbReference type="ARBA" id="ARBA00022723"/>
    </source>
</evidence>
<comment type="caution">
    <text evidence="7">The sequence shown here is derived from an EMBL/GenBank/DDBJ whole genome shotgun (WGS) entry which is preliminary data.</text>
</comment>
<dbReference type="EMBL" id="JAEPQZ010000001">
    <property type="protein sequence ID" value="KAG2186159.1"/>
    <property type="molecule type" value="Genomic_DNA"/>
</dbReference>
<dbReference type="InterPro" id="IPR036236">
    <property type="entry name" value="Znf_C2H2_sf"/>
</dbReference>